<dbReference type="Pfam" id="PF07686">
    <property type="entry name" value="V-set"/>
    <property type="match status" value="1"/>
</dbReference>
<dbReference type="PROSITE" id="PS50835">
    <property type="entry name" value="IG_LIKE"/>
    <property type="match status" value="1"/>
</dbReference>
<dbReference type="InterPro" id="IPR052051">
    <property type="entry name" value="TCR_complex_component"/>
</dbReference>
<feature type="domain" description="Ig-like" evidence="8">
    <location>
        <begin position="12"/>
        <end position="105"/>
    </location>
</feature>
<name>A0A8B9GTC1_ASTMX</name>
<keyword evidence="7" id="KW-0325">Glycoprotein</keyword>
<dbReference type="Gene3D" id="2.60.40.10">
    <property type="entry name" value="Immunoglobulins"/>
    <property type="match status" value="1"/>
</dbReference>
<keyword evidence="3" id="KW-0732">Signal</keyword>
<evidence type="ECO:0000256" key="3">
    <source>
        <dbReference type="ARBA" id="ARBA00022729"/>
    </source>
</evidence>
<dbReference type="GO" id="GO:0002376">
    <property type="term" value="P:immune system process"/>
    <property type="evidence" value="ECO:0007669"/>
    <property type="project" value="UniProtKB-KW"/>
</dbReference>
<dbReference type="SUPFAM" id="SSF48726">
    <property type="entry name" value="Immunoglobulin"/>
    <property type="match status" value="1"/>
</dbReference>
<comment type="subcellular location">
    <subcellularLocation>
        <location evidence="1">Cell membrane</location>
    </subcellularLocation>
</comment>
<dbReference type="SMART" id="SM00406">
    <property type="entry name" value="IGv"/>
    <property type="match status" value="1"/>
</dbReference>
<dbReference type="InterPro" id="IPR007110">
    <property type="entry name" value="Ig-like_dom"/>
</dbReference>
<dbReference type="GO" id="GO:0009617">
    <property type="term" value="P:response to bacterium"/>
    <property type="evidence" value="ECO:0007669"/>
    <property type="project" value="TreeGrafter"/>
</dbReference>
<protein>
    <recommendedName>
        <fullName evidence="8">Ig-like domain-containing protein</fullName>
    </recommendedName>
</protein>
<dbReference type="Ensembl" id="ENSAMXT00005003454.1">
    <property type="protein sequence ID" value="ENSAMXP00005003030.1"/>
    <property type="gene ID" value="ENSAMXG00005001881.1"/>
</dbReference>
<evidence type="ECO:0000256" key="2">
    <source>
        <dbReference type="ARBA" id="ARBA00022475"/>
    </source>
</evidence>
<evidence type="ECO:0000259" key="8">
    <source>
        <dbReference type="PROSITE" id="PS50835"/>
    </source>
</evidence>
<keyword evidence="6" id="KW-1015">Disulfide bond</keyword>
<accession>A0A8B9GTC1</accession>
<organism evidence="9 10">
    <name type="scientific">Astyanax mexicanus</name>
    <name type="common">Blind cave fish</name>
    <name type="synonym">Astyanax fasciatus mexicanus</name>
    <dbReference type="NCBI Taxonomy" id="7994"/>
    <lineage>
        <taxon>Eukaryota</taxon>
        <taxon>Metazoa</taxon>
        <taxon>Chordata</taxon>
        <taxon>Craniata</taxon>
        <taxon>Vertebrata</taxon>
        <taxon>Euteleostomi</taxon>
        <taxon>Actinopterygii</taxon>
        <taxon>Neopterygii</taxon>
        <taxon>Teleostei</taxon>
        <taxon>Ostariophysi</taxon>
        <taxon>Characiformes</taxon>
        <taxon>Characoidei</taxon>
        <taxon>Acestrorhamphidae</taxon>
        <taxon>Acestrorhamphinae</taxon>
        <taxon>Astyanax</taxon>
    </lineage>
</organism>
<evidence type="ECO:0000256" key="4">
    <source>
        <dbReference type="ARBA" id="ARBA00022859"/>
    </source>
</evidence>
<dbReference type="GO" id="GO:0005886">
    <property type="term" value="C:plasma membrane"/>
    <property type="evidence" value="ECO:0007669"/>
    <property type="project" value="UniProtKB-SubCell"/>
</dbReference>
<keyword evidence="4" id="KW-0391">Immunity</keyword>
<dbReference type="InterPro" id="IPR013106">
    <property type="entry name" value="Ig_V-set"/>
</dbReference>
<reference evidence="9" key="1">
    <citation type="submission" date="2025-08" db="UniProtKB">
        <authorList>
            <consortium name="Ensembl"/>
        </authorList>
    </citation>
    <scope>IDENTIFICATION</scope>
</reference>
<keyword evidence="2" id="KW-1003">Cell membrane</keyword>
<dbReference type="Proteomes" id="UP000694621">
    <property type="component" value="Unplaced"/>
</dbReference>
<evidence type="ECO:0000256" key="1">
    <source>
        <dbReference type="ARBA" id="ARBA00004236"/>
    </source>
</evidence>
<dbReference type="AlphaFoldDB" id="A0A8B9GTC1"/>
<evidence type="ECO:0000313" key="9">
    <source>
        <dbReference type="Ensembl" id="ENSAMXP00005003030.1"/>
    </source>
</evidence>
<dbReference type="InterPro" id="IPR036179">
    <property type="entry name" value="Ig-like_dom_sf"/>
</dbReference>
<evidence type="ECO:0000256" key="5">
    <source>
        <dbReference type="ARBA" id="ARBA00023136"/>
    </source>
</evidence>
<dbReference type="PANTHER" id="PTHR19433">
    <property type="entry name" value="T-CELL RECEPTOR ALPHA CHAIN V REGION-RELATED"/>
    <property type="match status" value="1"/>
</dbReference>
<sequence length="105" mass="12156">YGRCTECWQKAPYYWISESCKRGESVTLKCSYDSDSNAIRLYWFRQYPNRALQYLLFRGARSWSNDDTADSRFGSTTTRSSTDLTVTVRLADTALYYCALRVGAQ</sequence>
<dbReference type="PANTHER" id="PTHR19433:SF137">
    <property type="entry name" value="IG-LIKE DOMAIN-CONTAINING PROTEIN"/>
    <property type="match status" value="1"/>
</dbReference>
<keyword evidence="5" id="KW-0472">Membrane</keyword>
<evidence type="ECO:0000256" key="6">
    <source>
        <dbReference type="ARBA" id="ARBA00023157"/>
    </source>
</evidence>
<evidence type="ECO:0000256" key="7">
    <source>
        <dbReference type="ARBA" id="ARBA00023180"/>
    </source>
</evidence>
<dbReference type="InterPro" id="IPR013783">
    <property type="entry name" value="Ig-like_fold"/>
</dbReference>
<proteinExistence type="predicted"/>
<evidence type="ECO:0000313" key="10">
    <source>
        <dbReference type="Proteomes" id="UP000694621"/>
    </source>
</evidence>